<feature type="non-terminal residue" evidence="2">
    <location>
        <position position="1"/>
    </location>
</feature>
<organism evidence="2 3">
    <name type="scientific">Staphylococcus pasteuri_A</name>
    <dbReference type="NCBI Taxonomy" id="3062664"/>
    <lineage>
        <taxon>Bacteria</taxon>
        <taxon>Bacillati</taxon>
        <taxon>Bacillota</taxon>
        <taxon>Bacilli</taxon>
        <taxon>Bacillales</taxon>
        <taxon>Staphylococcaceae</taxon>
        <taxon>Staphylococcus</taxon>
    </lineage>
</organism>
<dbReference type="AlphaFoldDB" id="A0AAW7YYM2"/>
<keyword evidence="3" id="KW-1185">Reference proteome</keyword>
<proteinExistence type="predicted"/>
<name>A0AAW7YYM2_9STAP</name>
<feature type="transmembrane region" description="Helical" evidence="1">
    <location>
        <begin position="19"/>
        <end position="37"/>
    </location>
</feature>
<keyword evidence="1" id="KW-0812">Transmembrane</keyword>
<evidence type="ECO:0000313" key="2">
    <source>
        <dbReference type="EMBL" id="MDO6575741.1"/>
    </source>
</evidence>
<keyword evidence="1" id="KW-0472">Membrane</keyword>
<dbReference type="RefSeq" id="WP_303522944.1">
    <property type="nucleotide sequence ID" value="NZ_JAUOQO010001154.1"/>
</dbReference>
<dbReference type="Proteomes" id="UP001170310">
    <property type="component" value="Unassembled WGS sequence"/>
</dbReference>
<gene>
    <name evidence="2" type="ORF">Q4528_16675</name>
</gene>
<dbReference type="EMBL" id="JAUOQO010001154">
    <property type="protein sequence ID" value="MDO6575741.1"/>
    <property type="molecule type" value="Genomic_DNA"/>
</dbReference>
<sequence length="68" mass="7677">PSICYCSLIRGGIIGQKHISLILIILVGVALICSPWTDTYEIIRRYLMLSLAILIPLYFLSPTKKDKK</sequence>
<comment type="caution">
    <text evidence="2">The sequence shown here is derived from an EMBL/GenBank/DDBJ whole genome shotgun (WGS) entry which is preliminary data.</text>
</comment>
<protein>
    <submittedName>
        <fullName evidence="2">Uncharacterized protein</fullName>
    </submittedName>
</protein>
<accession>A0AAW7YYM2</accession>
<evidence type="ECO:0000256" key="1">
    <source>
        <dbReference type="SAM" id="Phobius"/>
    </source>
</evidence>
<feature type="transmembrane region" description="Helical" evidence="1">
    <location>
        <begin position="43"/>
        <end position="60"/>
    </location>
</feature>
<evidence type="ECO:0000313" key="3">
    <source>
        <dbReference type="Proteomes" id="UP001170310"/>
    </source>
</evidence>
<keyword evidence="1" id="KW-1133">Transmembrane helix</keyword>
<reference evidence="2" key="1">
    <citation type="submission" date="2023-07" db="EMBL/GenBank/DDBJ databases">
        <title>Genome content predicts the carbon catabolic preferences of heterotrophic bacteria.</title>
        <authorList>
            <person name="Gralka M."/>
        </authorList>
    </citation>
    <scope>NUCLEOTIDE SEQUENCE</scope>
    <source>
        <strain evidence="2">E2R20</strain>
    </source>
</reference>